<dbReference type="EMBL" id="LT629688">
    <property type="protein sequence ID" value="SDE36120.1"/>
    <property type="molecule type" value="Genomic_DNA"/>
</dbReference>
<dbReference type="GO" id="GO:0005524">
    <property type="term" value="F:ATP binding"/>
    <property type="evidence" value="ECO:0007669"/>
    <property type="project" value="UniProtKB-KW"/>
</dbReference>
<evidence type="ECO:0000256" key="6">
    <source>
        <dbReference type="ARBA" id="ARBA00022777"/>
    </source>
</evidence>
<feature type="domain" description="Signal transduction histidine kinase subgroup 3 dimerisation and phosphoacceptor" evidence="12">
    <location>
        <begin position="198"/>
        <end position="265"/>
    </location>
</feature>
<evidence type="ECO:0000313" key="14">
    <source>
        <dbReference type="Proteomes" id="UP000198546"/>
    </source>
</evidence>
<keyword evidence="10" id="KW-1133">Transmembrane helix</keyword>
<feature type="domain" description="Histidine kinase/HSP90-like ATPase" evidence="11">
    <location>
        <begin position="309"/>
        <end position="403"/>
    </location>
</feature>
<dbReference type="InterPro" id="IPR036890">
    <property type="entry name" value="HATPase_C_sf"/>
</dbReference>
<keyword evidence="6 13" id="KW-0418">Kinase</keyword>
<evidence type="ECO:0000256" key="7">
    <source>
        <dbReference type="ARBA" id="ARBA00022840"/>
    </source>
</evidence>
<keyword evidence="5" id="KW-0547">Nucleotide-binding</keyword>
<evidence type="ECO:0000256" key="5">
    <source>
        <dbReference type="ARBA" id="ARBA00022741"/>
    </source>
</evidence>
<sequence length="406" mass="43494">MTRRMTTAVRNPSAALPFWAWCTVAVFCTALYTTAVPVTTDAYDLGVLVALAVVTVQCGSLVLAVPRPLTGTALQLASVVALALVTRDSGNATWPLPVTGFLSLGALILLLGLRERWYVSLSTWWLSIVVLAAVVVSSPERYAVPDEWGTNLTVYAGSTAMLLIAAIALGQRHRIRADLERARRDVELEQAQRLYVEERARIARELHDVVAHSMSLIHMQALSAPFRLRAAESSAVDQEFEDIARSARGALDEMRQLLGALRSEDDDPDLVPQPQLADIDDLVTSTSRAGIPVEVELDPRAGTASPIVQLTIYRIVQEALSNVVRHAPGAATTIDVSVASGSFRVSVRNARAPSTSHPRTLPTPDRGGAGLRGMRERVGLLGGQLSTGPADAGGFLVDATIPSTDQ</sequence>
<evidence type="ECO:0000313" key="13">
    <source>
        <dbReference type="EMBL" id="SDE36120.1"/>
    </source>
</evidence>
<protein>
    <recommendedName>
        <fullName evidence="2">histidine kinase</fullName>
        <ecNumber evidence="2">2.7.13.3</ecNumber>
    </recommendedName>
</protein>
<feature type="transmembrane region" description="Helical" evidence="10">
    <location>
        <begin position="92"/>
        <end position="111"/>
    </location>
</feature>
<evidence type="ECO:0000256" key="1">
    <source>
        <dbReference type="ARBA" id="ARBA00000085"/>
    </source>
</evidence>
<dbReference type="Pfam" id="PF02518">
    <property type="entry name" value="HATPase_c"/>
    <property type="match status" value="1"/>
</dbReference>
<proteinExistence type="predicted"/>
<comment type="catalytic activity">
    <reaction evidence="1">
        <text>ATP + protein L-histidine = ADP + protein N-phospho-L-histidine.</text>
        <dbReference type="EC" id="2.7.13.3"/>
    </reaction>
</comment>
<evidence type="ECO:0000256" key="2">
    <source>
        <dbReference type="ARBA" id="ARBA00012438"/>
    </source>
</evidence>
<dbReference type="AlphaFoldDB" id="A0A1G7CBL7"/>
<reference evidence="13 14" key="1">
    <citation type="submission" date="2016-10" db="EMBL/GenBank/DDBJ databases">
        <authorList>
            <person name="de Groot N.N."/>
        </authorList>
    </citation>
    <scope>NUCLEOTIDE SEQUENCE [LARGE SCALE GENOMIC DNA]</scope>
    <source>
        <strain evidence="13 14">MON 2.2</strain>
    </source>
</reference>
<feature type="transmembrane region" description="Helical" evidence="10">
    <location>
        <begin position="45"/>
        <end position="64"/>
    </location>
</feature>
<dbReference type="Gene3D" id="3.30.565.10">
    <property type="entry name" value="Histidine kinase-like ATPase, C-terminal domain"/>
    <property type="match status" value="1"/>
</dbReference>
<dbReference type="GO" id="GO:0000155">
    <property type="term" value="F:phosphorelay sensor kinase activity"/>
    <property type="evidence" value="ECO:0007669"/>
    <property type="project" value="InterPro"/>
</dbReference>
<keyword evidence="8" id="KW-0902">Two-component regulatory system</keyword>
<keyword evidence="10" id="KW-0472">Membrane</keyword>
<feature type="transmembrane region" description="Helical" evidence="10">
    <location>
        <begin position="148"/>
        <end position="169"/>
    </location>
</feature>
<dbReference type="Gene3D" id="1.20.5.1930">
    <property type="match status" value="1"/>
</dbReference>
<dbReference type="Proteomes" id="UP000198546">
    <property type="component" value="Chromosome i"/>
</dbReference>
<feature type="region of interest" description="Disordered" evidence="9">
    <location>
        <begin position="349"/>
        <end position="372"/>
    </location>
</feature>
<feature type="transmembrane region" description="Helical" evidence="10">
    <location>
        <begin position="69"/>
        <end position="86"/>
    </location>
</feature>
<gene>
    <name evidence="13" type="ORF">SAMN04489747_3210</name>
</gene>
<keyword evidence="3" id="KW-0597">Phosphoprotein</keyword>
<dbReference type="InterPro" id="IPR003594">
    <property type="entry name" value="HATPase_dom"/>
</dbReference>
<dbReference type="SUPFAM" id="SSF55874">
    <property type="entry name" value="ATPase domain of HSP90 chaperone/DNA topoisomerase II/histidine kinase"/>
    <property type="match status" value="1"/>
</dbReference>
<evidence type="ECO:0000256" key="9">
    <source>
        <dbReference type="SAM" id="MobiDB-lite"/>
    </source>
</evidence>
<dbReference type="InterPro" id="IPR011712">
    <property type="entry name" value="Sig_transdc_His_kin_sub3_dim/P"/>
</dbReference>
<organism evidence="13 14">
    <name type="scientific">Auraticoccus monumenti</name>
    <dbReference type="NCBI Taxonomy" id="675864"/>
    <lineage>
        <taxon>Bacteria</taxon>
        <taxon>Bacillati</taxon>
        <taxon>Actinomycetota</taxon>
        <taxon>Actinomycetes</taxon>
        <taxon>Propionibacteriales</taxon>
        <taxon>Propionibacteriaceae</taxon>
        <taxon>Auraticoccus</taxon>
    </lineage>
</organism>
<evidence type="ECO:0000256" key="10">
    <source>
        <dbReference type="SAM" id="Phobius"/>
    </source>
</evidence>
<keyword evidence="10" id="KW-0812">Transmembrane</keyword>
<keyword evidence="7" id="KW-0067">ATP-binding</keyword>
<evidence type="ECO:0000256" key="3">
    <source>
        <dbReference type="ARBA" id="ARBA00022553"/>
    </source>
</evidence>
<dbReference type="GO" id="GO:0046983">
    <property type="term" value="F:protein dimerization activity"/>
    <property type="evidence" value="ECO:0007669"/>
    <property type="project" value="InterPro"/>
</dbReference>
<evidence type="ECO:0000259" key="12">
    <source>
        <dbReference type="Pfam" id="PF07730"/>
    </source>
</evidence>
<dbReference type="PANTHER" id="PTHR24421">
    <property type="entry name" value="NITRATE/NITRITE SENSOR PROTEIN NARX-RELATED"/>
    <property type="match status" value="1"/>
</dbReference>
<evidence type="ECO:0000256" key="4">
    <source>
        <dbReference type="ARBA" id="ARBA00022679"/>
    </source>
</evidence>
<keyword evidence="4" id="KW-0808">Transferase</keyword>
<evidence type="ECO:0000256" key="8">
    <source>
        <dbReference type="ARBA" id="ARBA00023012"/>
    </source>
</evidence>
<keyword evidence="14" id="KW-1185">Reference proteome</keyword>
<dbReference type="GO" id="GO:0016020">
    <property type="term" value="C:membrane"/>
    <property type="evidence" value="ECO:0007669"/>
    <property type="project" value="InterPro"/>
</dbReference>
<dbReference type="EC" id="2.7.13.3" evidence="2"/>
<dbReference type="STRING" id="675864.SAMN04489747_3210"/>
<dbReference type="PANTHER" id="PTHR24421:SF10">
    <property type="entry name" value="NITRATE_NITRITE SENSOR PROTEIN NARQ"/>
    <property type="match status" value="1"/>
</dbReference>
<feature type="transmembrane region" description="Helical" evidence="10">
    <location>
        <begin position="118"/>
        <end position="136"/>
    </location>
</feature>
<dbReference type="InterPro" id="IPR050482">
    <property type="entry name" value="Sensor_HK_TwoCompSys"/>
</dbReference>
<dbReference type="CDD" id="cd16917">
    <property type="entry name" value="HATPase_UhpB-NarQ-NarX-like"/>
    <property type="match status" value="1"/>
</dbReference>
<name>A0A1G7CBL7_9ACTN</name>
<evidence type="ECO:0000259" key="11">
    <source>
        <dbReference type="Pfam" id="PF02518"/>
    </source>
</evidence>
<accession>A0A1G7CBL7</accession>
<dbReference type="Pfam" id="PF07730">
    <property type="entry name" value="HisKA_3"/>
    <property type="match status" value="1"/>
</dbReference>